<comment type="similarity">
    <text evidence="2">Belongs to the peptidase S1 family. CLIP subfamily.</text>
</comment>
<reference evidence="4 6" key="1">
    <citation type="submission" date="2008-03" db="EMBL/GenBank/DDBJ databases">
        <title>Annotation of Ixodes scapularis.</title>
        <authorList>
            <consortium name="Ixodes scapularis Genome Project Consortium"/>
            <person name="Caler E."/>
            <person name="Hannick L.I."/>
            <person name="Bidwell S."/>
            <person name="Joardar V."/>
            <person name="Thiagarajan M."/>
            <person name="Amedeo P."/>
            <person name="Galinsky K.J."/>
            <person name="Schobel S."/>
            <person name="Inman J."/>
            <person name="Hostetler J."/>
            <person name="Miller J."/>
            <person name="Hammond M."/>
            <person name="Megy K."/>
            <person name="Lawson D."/>
            <person name="Kodira C."/>
            <person name="Sutton G."/>
            <person name="Meyer J."/>
            <person name="Hill C.A."/>
            <person name="Birren B."/>
            <person name="Nene V."/>
            <person name="Collins F."/>
            <person name="Alarcon-Chaidez F."/>
            <person name="Wikel S."/>
            <person name="Strausberg R."/>
        </authorList>
    </citation>
    <scope>NUCLEOTIDE SEQUENCE [LARGE SCALE GENOMIC DNA]</scope>
    <source>
        <strain evidence="6">Wikel</strain>
        <strain evidence="4">Wikel colony</strain>
    </source>
</reference>
<dbReference type="AlphaFoldDB" id="B7PD36"/>
<dbReference type="HOGENOM" id="CLU_716271_0_0_1"/>
<dbReference type="InterPro" id="IPR043504">
    <property type="entry name" value="Peptidase_S1_PA_chymotrypsin"/>
</dbReference>
<feature type="domain" description="Peptidase S1" evidence="3">
    <location>
        <begin position="100"/>
        <end position="383"/>
    </location>
</feature>
<dbReference type="Proteomes" id="UP000001555">
    <property type="component" value="Unassembled WGS sequence"/>
</dbReference>
<dbReference type="OrthoDB" id="2016903at2759"/>
<dbReference type="EMBL" id="ABJB010818732">
    <property type="status" value="NOT_ANNOTATED_CDS"/>
    <property type="molecule type" value="Genomic_DNA"/>
</dbReference>
<proteinExistence type="inferred from homology"/>
<dbReference type="STRING" id="6945.B7PD36"/>
<dbReference type="EMBL" id="ABJB010990205">
    <property type="status" value="NOT_ANNOTATED_CDS"/>
    <property type="molecule type" value="Genomic_DNA"/>
</dbReference>
<dbReference type="GO" id="GO:0005615">
    <property type="term" value="C:extracellular space"/>
    <property type="evidence" value="ECO:0000318"/>
    <property type="project" value="GO_Central"/>
</dbReference>
<dbReference type="SMART" id="SM00020">
    <property type="entry name" value="Tryp_SPc"/>
    <property type="match status" value="1"/>
</dbReference>
<dbReference type="EnsemblMetazoa" id="ISCW017359-RA">
    <property type="protein sequence ID" value="ISCW017359-PA"/>
    <property type="gene ID" value="ISCW017359"/>
</dbReference>
<dbReference type="EMBL" id="ABJB010718708">
    <property type="status" value="NOT_ANNOTATED_CDS"/>
    <property type="molecule type" value="Genomic_DNA"/>
</dbReference>
<dbReference type="InterPro" id="IPR001254">
    <property type="entry name" value="Trypsin_dom"/>
</dbReference>
<reference evidence="5" key="2">
    <citation type="submission" date="2020-05" db="UniProtKB">
        <authorList>
            <consortium name="EnsemblMetazoa"/>
        </authorList>
    </citation>
    <scope>IDENTIFICATION</scope>
    <source>
        <strain evidence="5">wikel</strain>
    </source>
</reference>
<dbReference type="EMBL" id="DS688322">
    <property type="protein sequence ID" value="EEC04508.1"/>
    <property type="molecule type" value="Genomic_DNA"/>
</dbReference>
<dbReference type="InterPro" id="IPR009003">
    <property type="entry name" value="Peptidase_S1_PA"/>
</dbReference>
<dbReference type="PANTHER" id="PTHR24256">
    <property type="entry name" value="TRYPTASE-RELATED"/>
    <property type="match status" value="1"/>
</dbReference>
<evidence type="ECO:0000256" key="2">
    <source>
        <dbReference type="ARBA" id="ARBA00024195"/>
    </source>
</evidence>
<evidence type="ECO:0000313" key="5">
    <source>
        <dbReference type="EnsemblMetazoa" id="ISCW017359-PA"/>
    </source>
</evidence>
<protein>
    <recommendedName>
        <fullName evidence="3">Peptidase S1 domain-containing protein</fullName>
    </recommendedName>
</protein>
<dbReference type="Gene3D" id="2.60.40.1360">
    <property type="match status" value="1"/>
</dbReference>
<dbReference type="Gene3D" id="2.40.10.10">
    <property type="entry name" value="Trypsin-like serine proteases"/>
    <property type="match status" value="2"/>
</dbReference>
<accession>B7PD36</accession>
<dbReference type="VEuPathDB" id="VectorBase:ISCP_020250"/>
<gene>
    <name evidence="4" type="ORF">IscW_ISCW017359</name>
</gene>
<dbReference type="VEuPathDB" id="VectorBase:ISCW017359"/>
<dbReference type="VEuPathDB" id="VectorBase:ISCP_000638"/>
<evidence type="ECO:0000256" key="1">
    <source>
        <dbReference type="ARBA" id="ARBA00023157"/>
    </source>
</evidence>
<dbReference type="PROSITE" id="PS50240">
    <property type="entry name" value="TRYPSIN_DOM"/>
    <property type="match status" value="1"/>
</dbReference>
<dbReference type="SUPFAM" id="SSF50494">
    <property type="entry name" value="Trypsin-like serine proteases"/>
    <property type="match status" value="1"/>
</dbReference>
<evidence type="ECO:0000313" key="4">
    <source>
        <dbReference type="EMBL" id="EEC04508.1"/>
    </source>
</evidence>
<dbReference type="InterPro" id="IPR051487">
    <property type="entry name" value="Ser/Thr_Proteases_Immune/Dev"/>
</dbReference>
<keyword evidence="6" id="KW-1185">Reference proteome</keyword>
<dbReference type="GO" id="GO:0004252">
    <property type="term" value="F:serine-type endopeptidase activity"/>
    <property type="evidence" value="ECO:0000318"/>
    <property type="project" value="GO_Central"/>
</dbReference>
<dbReference type="PaxDb" id="6945-B7PD36"/>
<sequence>MSIWSQHLLSSFLVVDIKETVLSGHLYLTELSKTEHEQPKATRSVAAVPVKTSFQELNNVLVTLRPGQIRTFLAKLQPFTGPSRAGAKGGRACRTAQFPIPGNCGAVPASSGAFESLPWVVTVQVEALADVHDPEDLLPCPSVPHPQSVVSGNSRSFKAPPTPDFFFGHLARVAVTHKLTSTCAGVAVTGRHILTAAHCLFAPRYRPTYTVLNRSHTTGMRKKESAGLPVATAVFHPGCSFHGISRAVNDVAVLLPLSTICLPWPDLRVAGAVLWITRNEMHSSIAGHTVLYPTRESVQLVNCSLLAHMAQDEEAPEGEDLCALSSGGLQDTGDPGAPLMVDTTQGWALVGLLSWLGDSQTLSTLAVFTDVRSLMPWLLETVFKTF</sequence>
<name>B7PD36_IXOSC</name>
<dbReference type="InterPro" id="IPR018114">
    <property type="entry name" value="TRYPSIN_HIS"/>
</dbReference>
<evidence type="ECO:0000259" key="3">
    <source>
        <dbReference type="PROSITE" id="PS50240"/>
    </source>
</evidence>
<keyword evidence="1" id="KW-1015">Disulfide bond</keyword>
<dbReference type="PROSITE" id="PS00134">
    <property type="entry name" value="TRYPSIN_HIS"/>
    <property type="match status" value="1"/>
</dbReference>
<evidence type="ECO:0000313" key="6">
    <source>
        <dbReference type="Proteomes" id="UP000001555"/>
    </source>
</evidence>
<dbReference type="InParanoid" id="B7PD36"/>
<dbReference type="GO" id="GO:0006508">
    <property type="term" value="P:proteolysis"/>
    <property type="evidence" value="ECO:0000318"/>
    <property type="project" value="GO_Central"/>
</dbReference>
<organism>
    <name type="scientific">Ixodes scapularis</name>
    <name type="common">Black-legged tick</name>
    <name type="synonym">Deer tick</name>
    <dbReference type="NCBI Taxonomy" id="6945"/>
    <lineage>
        <taxon>Eukaryota</taxon>
        <taxon>Metazoa</taxon>
        <taxon>Ecdysozoa</taxon>
        <taxon>Arthropoda</taxon>
        <taxon>Chelicerata</taxon>
        <taxon>Arachnida</taxon>
        <taxon>Acari</taxon>
        <taxon>Parasitiformes</taxon>
        <taxon>Ixodida</taxon>
        <taxon>Ixodoidea</taxon>
        <taxon>Ixodidae</taxon>
        <taxon>Ixodinae</taxon>
        <taxon>Ixodes</taxon>
    </lineage>
</organism>
<dbReference type="Pfam" id="PF00089">
    <property type="entry name" value="Trypsin"/>
    <property type="match status" value="1"/>
</dbReference>